<dbReference type="EMBL" id="CP071518">
    <property type="protein sequence ID" value="QSX79570.1"/>
    <property type="molecule type" value="Genomic_DNA"/>
</dbReference>
<keyword evidence="2" id="KW-1185">Reference proteome</keyword>
<evidence type="ECO:0000313" key="2">
    <source>
        <dbReference type="Proteomes" id="UP000639274"/>
    </source>
</evidence>
<organism evidence="1 2">
    <name type="scientific">Agrilutibacter solisilvae</name>
    <dbReference type="NCBI Taxonomy" id="2763317"/>
    <lineage>
        <taxon>Bacteria</taxon>
        <taxon>Pseudomonadati</taxon>
        <taxon>Pseudomonadota</taxon>
        <taxon>Gammaproteobacteria</taxon>
        <taxon>Lysobacterales</taxon>
        <taxon>Lysobacteraceae</taxon>
        <taxon>Agrilutibacter</taxon>
    </lineage>
</organism>
<proteinExistence type="predicted"/>
<sequence>MSISDRQIIHFTEAEELSFGRNELLIHRIFPFERFIDFVRHEQLSLVKPSVYWQDPYENPLNREIIESDTGRRLRIPHFDEGLFAQCWSLCEESDAMWRIYSSDRRGVLVTAHAHTLLRECKPQFESPLEQVYLGKVRYRSCEELRCMLESRDFLREVLRAPSYSPGSASVLLYKRDSFAHEQEVRLVLSRHVSEVPGDVAQIKVPVDRVVASVTLDPRISAEEFERMSYLIGKAGFAGSIKHSPLYAKPILAPAIPSLDWLYQTDH</sequence>
<dbReference type="AlphaFoldDB" id="A0A975AU02"/>
<evidence type="ECO:0008006" key="3">
    <source>
        <dbReference type="Google" id="ProtNLM"/>
    </source>
</evidence>
<dbReference type="Pfam" id="PF11185">
    <property type="entry name" value="DUF2971"/>
    <property type="match status" value="1"/>
</dbReference>
<dbReference type="Proteomes" id="UP000639274">
    <property type="component" value="Chromosome"/>
</dbReference>
<gene>
    <name evidence="1" type="ORF">I8J32_006890</name>
</gene>
<dbReference type="KEGG" id="lsf:I8J32_006890"/>
<reference evidence="1 2" key="1">
    <citation type="submission" date="2021-03" db="EMBL/GenBank/DDBJ databases">
        <title>Lysobacter sp. nov. isolated from soil of gangwondo yeongwol, south Korea.</title>
        <authorList>
            <person name="Kim K.R."/>
            <person name="Kim K.H."/>
            <person name="Jeon C.O."/>
        </authorList>
    </citation>
    <scope>NUCLEOTIDE SEQUENCE [LARGE SCALE GENOMIC DNA]</scope>
    <source>
        <strain evidence="1 2">R19</strain>
    </source>
</reference>
<protein>
    <recommendedName>
        <fullName evidence="3">DUF2971 domain-containing protein</fullName>
    </recommendedName>
</protein>
<name>A0A975AU02_9GAMM</name>
<dbReference type="InterPro" id="IPR021352">
    <property type="entry name" value="DUF2971"/>
</dbReference>
<dbReference type="RefSeq" id="WP_200616319.1">
    <property type="nucleotide sequence ID" value="NZ_CP071518.1"/>
</dbReference>
<accession>A0A975AU02</accession>
<evidence type="ECO:0000313" key="1">
    <source>
        <dbReference type="EMBL" id="QSX79570.1"/>
    </source>
</evidence>